<dbReference type="EMBL" id="ADBV01007396">
    <property type="protein sequence ID" value="EJW77747.1"/>
    <property type="molecule type" value="Genomic_DNA"/>
</dbReference>
<protein>
    <recommendedName>
        <fullName evidence="3">Mediator of RNA polymerase II transcription subunit 13</fullName>
    </recommendedName>
</protein>
<dbReference type="InterPro" id="IPR051139">
    <property type="entry name" value="Mediator_complx_sub13"/>
</dbReference>
<dbReference type="PANTHER" id="PTHR48249">
    <property type="entry name" value="MEDIATOR OF RNA POLYMERASE II TRANSCRIPTION SUBUNIT 13"/>
    <property type="match status" value="1"/>
</dbReference>
<comment type="similarity">
    <text evidence="2">Belongs to the Mediator complex subunit 13 family.</text>
</comment>
<evidence type="ECO:0000256" key="4">
    <source>
        <dbReference type="ARBA" id="ARBA00022491"/>
    </source>
</evidence>
<evidence type="ECO:0000256" key="7">
    <source>
        <dbReference type="ARBA" id="ARBA00023242"/>
    </source>
</evidence>
<dbReference type="InterPro" id="IPR041285">
    <property type="entry name" value="MID_MedPIWI"/>
</dbReference>
<accession>J9EL39</accession>
<feature type="compositionally biased region" description="Low complexity" evidence="8">
    <location>
        <begin position="253"/>
        <end position="285"/>
    </location>
</feature>
<gene>
    <name evidence="10" type="ORF">WUBG_11343</name>
</gene>
<evidence type="ECO:0000256" key="5">
    <source>
        <dbReference type="ARBA" id="ARBA00023015"/>
    </source>
</evidence>
<evidence type="ECO:0000256" key="1">
    <source>
        <dbReference type="ARBA" id="ARBA00004123"/>
    </source>
</evidence>
<organism evidence="10 11">
    <name type="scientific">Wuchereria bancrofti</name>
    <dbReference type="NCBI Taxonomy" id="6293"/>
    <lineage>
        <taxon>Eukaryota</taxon>
        <taxon>Metazoa</taxon>
        <taxon>Ecdysozoa</taxon>
        <taxon>Nematoda</taxon>
        <taxon>Chromadorea</taxon>
        <taxon>Rhabditida</taxon>
        <taxon>Spirurina</taxon>
        <taxon>Spiruromorpha</taxon>
        <taxon>Filarioidea</taxon>
        <taxon>Onchocercidae</taxon>
        <taxon>Wuchereria</taxon>
    </lineage>
</organism>
<reference evidence="11" key="1">
    <citation type="submission" date="2012-08" db="EMBL/GenBank/DDBJ databases">
        <title>The Genome Sequence of Wuchereria bancrofti.</title>
        <authorList>
            <person name="Nutman T.B."/>
            <person name="Fink D.L."/>
            <person name="Russ C."/>
            <person name="Young S."/>
            <person name="Zeng Q."/>
            <person name="Koehrsen M."/>
            <person name="Alvarado L."/>
            <person name="Berlin A."/>
            <person name="Chapman S.B."/>
            <person name="Chen Z."/>
            <person name="Freedman E."/>
            <person name="Gellesch M."/>
            <person name="Goldberg J."/>
            <person name="Griggs A."/>
            <person name="Gujja S."/>
            <person name="Heilman E.R."/>
            <person name="Heiman D."/>
            <person name="Hepburn T."/>
            <person name="Howarth C."/>
            <person name="Jen D."/>
            <person name="Larson L."/>
            <person name="Lewis B."/>
            <person name="Mehta T."/>
            <person name="Park D."/>
            <person name="Pearson M."/>
            <person name="Roberts A."/>
            <person name="Saif S."/>
            <person name="Shea T."/>
            <person name="Shenoy N."/>
            <person name="Sisk P."/>
            <person name="Stolte C."/>
            <person name="Sykes S."/>
            <person name="Walk T."/>
            <person name="White J."/>
            <person name="Yandava C."/>
            <person name="Haas B."/>
            <person name="Henn M.R."/>
            <person name="Nusbaum C."/>
            <person name="Birren B."/>
        </authorList>
    </citation>
    <scope>NUCLEOTIDE SEQUENCE [LARGE SCALE GENOMIC DNA]</scope>
    <source>
        <strain evidence="11">NA</strain>
    </source>
</reference>
<feature type="region of interest" description="Disordered" evidence="8">
    <location>
        <begin position="242"/>
        <end position="294"/>
    </location>
</feature>
<evidence type="ECO:0000259" key="9">
    <source>
        <dbReference type="Pfam" id="PF18296"/>
    </source>
</evidence>
<keyword evidence="7" id="KW-0539">Nucleus</keyword>
<dbReference type="GO" id="GO:0003713">
    <property type="term" value="F:transcription coactivator activity"/>
    <property type="evidence" value="ECO:0007669"/>
    <property type="project" value="TreeGrafter"/>
</dbReference>
<comment type="subcellular location">
    <subcellularLocation>
        <location evidence="1">Nucleus</location>
    </subcellularLocation>
</comment>
<keyword evidence="4" id="KW-0678">Repressor</keyword>
<comment type="caution">
    <text evidence="10">The sequence shown here is derived from an EMBL/GenBank/DDBJ whole genome shotgun (WGS) entry which is preliminary data.</text>
</comment>
<feature type="domain" description="MID" evidence="9">
    <location>
        <begin position="102"/>
        <end position="387"/>
    </location>
</feature>
<dbReference type="Pfam" id="PF18296">
    <property type="entry name" value="MID_MedPIWI"/>
    <property type="match status" value="1"/>
</dbReference>
<evidence type="ECO:0000313" key="10">
    <source>
        <dbReference type="EMBL" id="EJW77747.1"/>
    </source>
</evidence>
<keyword evidence="6" id="KW-0804">Transcription</keyword>
<keyword evidence="5" id="KW-0805">Transcription regulation</keyword>
<evidence type="ECO:0000256" key="3">
    <source>
        <dbReference type="ARBA" id="ARBA00019618"/>
    </source>
</evidence>
<evidence type="ECO:0000256" key="6">
    <source>
        <dbReference type="ARBA" id="ARBA00023163"/>
    </source>
</evidence>
<evidence type="ECO:0000256" key="2">
    <source>
        <dbReference type="ARBA" id="ARBA00009354"/>
    </source>
</evidence>
<proteinExistence type="inferred from homology"/>
<name>J9EL39_WUCBA</name>
<dbReference type="GO" id="GO:0016592">
    <property type="term" value="C:mediator complex"/>
    <property type="evidence" value="ECO:0007669"/>
    <property type="project" value="TreeGrafter"/>
</dbReference>
<dbReference type="Proteomes" id="UP000004810">
    <property type="component" value="Unassembled WGS sequence"/>
</dbReference>
<dbReference type="PANTHER" id="PTHR48249:SF3">
    <property type="entry name" value="MEDIATOR OF RNA POLYMERASE II TRANSCRIPTION SUBUNIT 13"/>
    <property type="match status" value="1"/>
</dbReference>
<evidence type="ECO:0000256" key="8">
    <source>
        <dbReference type="SAM" id="MobiDB-lite"/>
    </source>
</evidence>
<evidence type="ECO:0000313" key="11">
    <source>
        <dbReference type="Proteomes" id="UP000004810"/>
    </source>
</evidence>
<dbReference type="GO" id="GO:0045944">
    <property type="term" value="P:positive regulation of transcription by RNA polymerase II"/>
    <property type="evidence" value="ECO:0007669"/>
    <property type="project" value="TreeGrafter"/>
</dbReference>
<sequence length="463" mass="51426">MREPRESECMALLQEIGPILEESLRIARSSPLFGSNNIVEGPLTWRFFDRKALKAAGGMEDDSGPEAVPNIVVASEKDAVITSPQIIRLWEKMSLEPYDQPKDVLYIGVVPDNLICIEKTKKYLMDLSRMYEQCRFGRHIPFSREVLRDGLLRVPTRYPATNPGECDNFLNQVERHIGDNKSLITRLKVYMQYFENEMARILINNDDIFSRDKYRAALAENQIHSVQHVSIATYQCGGYTVSNSDHMPPPSAPGSIIISSQSGEASHDPSSTSGPGSSGVSIGESLTPDGSIGDGSAQNMTNFSSFMTEQLVADGIIAEDEPGTLPHVIVIYLVNPFLLGAEENALVARVVTVALMRAFNALLYRLNNKRRPQLQLEMIALQNIFDYCGVSADFLKDERGRLNGYDQGRLEKSQNERLSSSDSLKTIAFSVYTHSRVVLPDIVRGILPKSMTRFGPASAMVDL</sequence>
<dbReference type="AlphaFoldDB" id="J9EL39"/>